<dbReference type="RefSeq" id="WP_091647070.1">
    <property type="nucleotide sequence ID" value="NZ_FMHW01000002.1"/>
</dbReference>
<name>A0A1C6T6E4_9ACTN</name>
<dbReference type="PANTHER" id="PTHR42678:SF11">
    <property type="entry name" value="AMIDASE FAMILY PROTEIN"/>
    <property type="match status" value="1"/>
</dbReference>
<sequence>MTERTNARPTAVWSAADSLRRIATVDRHGPRLGSVPVLSPELPADAVRLDRERAAGRVRGPWHGVPYTIKDSFAARGLPVAAGSPAFAQLVADRDAVVVARLRAAGALLVGRTAMPPMAIGGGQAGLYGRVRSPYNPEYLAAAWHSGSSIGSAVSVAAGIAEFGIGEETVSSGRSPASNNGLVAYTPSWGVVPSAGNWPLHPYRDVVVPHTRTVADQRRLLSVLAGPDDRDVWQRQRALDMSTAHRVAAALRDGTGERVSLAGRRLGVPRLYVGEPYADVVPVALRPSIAELWSATCTALTEAGAELVAVDFPLVEAYEGRSARHRDLTAAGYLPAEWTAFELGPLMTWAWQSFLDDYTDSGLRLADISPYAVRPDPPFAVDAIENGRLHPGRDVFDFAAILRSAPPAPEVVSAQVEQAMTGLAAGRRDRYERWLDELGLDGLVFPANSDIGPYDCDVNPSSARLAWADGAVFSTTNHVLRRFGIPSVTVPMGLTADLGMPVGLTLCGRAYDDVRLLDLAEQIEAVLPPRPAAPLPPTAPLPSTAVTPPAGEVVAAAADPNVGAAADLKVDARVRADGAVDVRIRTGLPSGTTGIVELAGLRLVVPAGDHQLDVVLDRALRAEGAVDVLVVLSVVDTAGQLTGVAFAEAPFTRPL</sequence>
<accession>A0A1C6T6E4</accession>
<dbReference type="InterPro" id="IPR023631">
    <property type="entry name" value="Amidase_dom"/>
</dbReference>
<dbReference type="STRING" id="145854.GA0074692_4525"/>
<organism evidence="2 3">
    <name type="scientific">Micromonospora pallida</name>
    <dbReference type="NCBI Taxonomy" id="145854"/>
    <lineage>
        <taxon>Bacteria</taxon>
        <taxon>Bacillati</taxon>
        <taxon>Actinomycetota</taxon>
        <taxon>Actinomycetes</taxon>
        <taxon>Micromonosporales</taxon>
        <taxon>Micromonosporaceae</taxon>
        <taxon>Micromonospora</taxon>
    </lineage>
</organism>
<evidence type="ECO:0000313" key="3">
    <source>
        <dbReference type="Proteomes" id="UP000198959"/>
    </source>
</evidence>
<dbReference type="AlphaFoldDB" id="A0A1C6T6E4"/>
<dbReference type="Proteomes" id="UP000198959">
    <property type="component" value="Unassembled WGS sequence"/>
</dbReference>
<dbReference type="SUPFAM" id="SSF75304">
    <property type="entry name" value="Amidase signature (AS) enzymes"/>
    <property type="match status" value="1"/>
</dbReference>
<dbReference type="Gene3D" id="3.90.1300.10">
    <property type="entry name" value="Amidase signature (AS) domain"/>
    <property type="match status" value="1"/>
</dbReference>
<evidence type="ECO:0000259" key="1">
    <source>
        <dbReference type="Pfam" id="PF01425"/>
    </source>
</evidence>
<dbReference type="Pfam" id="PF01425">
    <property type="entry name" value="Amidase"/>
    <property type="match status" value="1"/>
</dbReference>
<evidence type="ECO:0000313" key="2">
    <source>
        <dbReference type="EMBL" id="SCL37015.1"/>
    </source>
</evidence>
<dbReference type="PANTHER" id="PTHR42678">
    <property type="entry name" value="AMIDASE"/>
    <property type="match status" value="1"/>
</dbReference>
<dbReference type="InterPro" id="IPR036928">
    <property type="entry name" value="AS_sf"/>
</dbReference>
<proteinExistence type="predicted"/>
<gene>
    <name evidence="2" type="ORF">GA0074692_4525</name>
</gene>
<dbReference type="EMBL" id="FMHW01000002">
    <property type="protein sequence ID" value="SCL37015.1"/>
    <property type="molecule type" value="Genomic_DNA"/>
</dbReference>
<reference evidence="3" key="1">
    <citation type="submission" date="2016-06" db="EMBL/GenBank/DDBJ databases">
        <authorList>
            <person name="Varghese N."/>
            <person name="Submissions Spin"/>
        </authorList>
    </citation>
    <scope>NUCLEOTIDE SEQUENCE [LARGE SCALE GENOMIC DNA]</scope>
    <source>
        <strain evidence="3">DSM 43817</strain>
    </source>
</reference>
<protein>
    <submittedName>
        <fullName evidence="2">Amidase</fullName>
    </submittedName>
</protein>
<feature type="domain" description="Amidase" evidence="1">
    <location>
        <begin position="29"/>
        <end position="316"/>
    </location>
</feature>
<keyword evidence="3" id="KW-1185">Reference proteome</keyword>
<dbReference type="OrthoDB" id="182039at2"/>